<keyword evidence="1" id="KW-0812">Transmembrane</keyword>
<feature type="transmembrane region" description="Helical" evidence="1">
    <location>
        <begin position="63"/>
        <end position="82"/>
    </location>
</feature>
<dbReference type="RefSeq" id="WP_167832291.1">
    <property type="nucleotide sequence ID" value="NZ_JAAVUM010000006.1"/>
</dbReference>
<feature type="transmembrane region" description="Helical" evidence="1">
    <location>
        <begin position="94"/>
        <end position="116"/>
    </location>
</feature>
<proteinExistence type="predicted"/>
<keyword evidence="1" id="KW-0472">Membrane</keyword>
<evidence type="ECO:0000256" key="1">
    <source>
        <dbReference type="SAM" id="Phobius"/>
    </source>
</evidence>
<comment type="caution">
    <text evidence="2">The sequence shown here is derived from an EMBL/GenBank/DDBJ whole genome shotgun (WGS) entry which is preliminary data.</text>
</comment>
<name>A0A846TII8_9BACI</name>
<protein>
    <submittedName>
        <fullName evidence="2">Uncharacterized protein</fullName>
    </submittedName>
</protein>
<keyword evidence="1" id="KW-1133">Transmembrane helix</keyword>
<evidence type="ECO:0000313" key="3">
    <source>
        <dbReference type="Proteomes" id="UP000587942"/>
    </source>
</evidence>
<sequence length="150" mass="17191">MSLLKHPVINILFISFMSAIYSFIFIFTAGHMEFISILSHSRTLNSGFWNGWSDFLKAGNMKYIGYLIIGLTIVIIVFILVKRLKDYDEYQVSILAKSLFVAGFLSIIMIPFLMIMLLSDPAYSTETIFLFATIQWLGVLVSYLFFVVRS</sequence>
<accession>A0A846TII8</accession>
<evidence type="ECO:0000313" key="2">
    <source>
        <dbReference type="EMBL" id="NKE05854.1"/>
    </source>
</evidence>
<dbReference type="AlphaFoldDB" id="A0A846TII8"/>
<feature type="transmembrane region" description="Helical" evidence="1">
    <location>
        <begin position="7"/>
        <end position="29"/>
    </location>
</feature>
<gene>
    <name evidence="2" type="ORF">GWK17_10315</name>
</gene>
<dbReference type="Proteomes" id="UP000587942">
    <property type="component" value="Unassembled WGS sequence"/>
</dbReference>
<dbReference type="EMBL" id="JAAVUM010000006">
    <property type="protein sequence ID" value="NKE05854.1"/>
    <property type="molecule type" value="Genomic_DNA"/>
</dbReference>
<reference evidence="2 3" key="1">
    <citation type="submission" date="2020-03" db="EMBL/GenBank/DDBJ databases">
        <authorList>
            <person name="Sun Q."/>
        </authorList>
    </citation>
    <scope>NUCLEOTIDE SEQUENCE [LARGE SCALE GENOMIC DNA]</scope>
    <source>
        <strain evidence="2 3">KACC 21451</strain>
    </source>
</reference>
<organism evidence="2 3">
    <name type="scientific">Mesobacillus selenatarsenatis</name>
    <dbReference type="NCBI Taxonomy" id="388741"/>
    <lineage>
        <taxon>Bacteria</taxon>
        <taxon>Bacillati</taxon>
        <taxon>Bacillota</taxon>
        <taxon>Bacilli</taxon>
        <taxon>Bacillales</taxon>
        <taxon>Bacillaceae</taxon>
        <taxon>Mesobacillus</taxon>
    </lineage>
</organism>
<feature type="transmembrane region" description="Helical" evidence="1">
    <location>
        <begin position="128"/>
        <end position="148"/>
    </location>
</feature>